<dbReference type="InterPro" id="IPR011990">
    <property type="entry name" value="TPR-like_helical_dom_sf"/>
</dbReference>
<evidence type="ECO:0008006" key="6">
    <source>
        <dbReference type="Google" id="ProtNLM"/>
    </source>
</evidence>
<feature type="transmembrane region" description="Helical" evidence="3">
    <location>
        <begin position="301"/>
        <end position="324"/>
    </location>
</feature>
<dbReference type="Proteomes" id="UP000029085">
    <property type="component" value="Unassembled WGS sequence"/>
</dbReference>
<reference evidence="5" key="1">
    <citation type="submission" date="2013-08" db="EMBL/GenBank/DDBJ databases">
        <title>Genome sequencing of Arenimonas donghaensis.</title>
        <authorList>
            <person name="Chen F."/>
            <person name="Wang G."/>
        </authorList>
    </citation>
    <scope>NUCLEOTIDE SEQUENCE [LARGE SCALE GENOMIC DNA]</scope>
    <source>
        <strain evidence="5">HO3-R19</strain>
    </source>
</reference>
<organism evidence="4 5">
    <name type="scientific">Arenimonas donghaensis DSM 18148 = HO3-R19</name>
    <dbReference type="NCBI Taxonomy" id="1121014"/>
    <lineage>
        <taxon>Bacteria</taxon>
        <taxon>Pseudomonadati</taxon>
        <taxon>Pseudomonadota</taxon>
        <taxon>Gammaproteobacteria</taxon>
        <taxon>Lysobacterales</taxon>
        <taxon>Lysobacteraceae</taxon>
        <taxon>Arenimonas</taxon>
    </lineage>
</organism>
<feature type="transmembrane region" description="Helical" evidence="3">
    <location>
        <begin position="360"/>
        <end position="379"/>
    </location>
</feature>
<sequence length="654" mass="71035">MVPKTVLTRFAWIAAFVATVALCFWPLLSAGFLFDDFANLPALGEYGPIKDFDALARYLTAGIADPLGRPVAMASFLLDSRDWPAAARPFLRTNIILHAINGLLLLALLRRLGRALDLDNRTAFNAALWGAALWCLHPLWVSTVGYVVQRHAMLASTFVLLGLLAWLSAVAAFREGRAGQGWLWAACVMPACGVLAALSKANGMLLPVLVLAIQWFVVMPRHGVGRAERLATWLLLGVPSLLLVAALLAQIEAEPPGRSWTLAERLMSQPRALADYLWTLLVPRVNSTGIFADGFQASTGWLTPASTLPAALGILALLVAPFLLRHRQPALAAALAFYLAGHLMESTVLPLELYFEHRNYLPAMLLAWALAMSALSPLSRTGHGKAVVFGLGAYLLVLGALTQQRAMLWADTPRQAAVWGLTLPDSPRAQTWAAQHELRAGNLAAAHARLVRTLEQFPHNPMLALNLVNVECAAGGTRPGTLEQAARALARTGLRVDMNHDWLRDRLLAEAASCPGLDKPALFALVDAALEHGSRTPRALARRERIQGLVAVGQGDCPRARQHFSDALRSQPRDSSAYGDTALLASHCGAGFALSFLRDYRTAGRDGFVEKPGMPRLHRAVLDHQGYWTRELDRLETLIARDIPGGQDAREQAD</sequence>
<feature type="transmembrane region" description="Helical" evidence="3">
    <location>
        <begin position="90"/>
        <end position="110"/>
    </location>
</feature>
<keyword evidence="1" id="KW-0677">Repeat</keyword>
<evidence type="ECO:0000313" key="5">
    <source>
        <dbReference type="Proteomes" id="UP000029085"/>
    </source>
</evidence>
<evidence type="ECO:0000256" key="1">
    <source>
        <dbReference type="ARBA" id="ARBA00022737"/>
    </source>
</evidence>
<dbReference type="PANTHER" id="PTHR44227">
    <property type="match status" value="1"/>
</dbReference>
<proteinExistence type="predicted"/>
<comment type="caution">
    <text evidence="4">The sequence shown here is derived from an EMBL/GenBank/DDBJ whole genome shotgun (WGS) entry which is preliminary data.</text>
</comment>
<evidence type="ECO:0000256" key="3">
    <source>
        <dbReference type="SAM" id="Phobius"/>
    </source>
</evidence>
<dbReference type="InterPro" id="IPR052346">
    <property type="entry name" value="O-mannosyl-transferase_TMTC"/>
</dbReference>
<dbReference type="STRING" id="1121014.N788_06335"/>
<evidence type="ECO:0000313" key="4">
    <source>
        <dbReference type="EMBL" id="KFL35887.1"/>
    </source>
</evidence>
<dbReference type="AlphaFoldDB" id="A0A087MG84"/>
<feature type="transmembrane region" description="Helical" evidence="3">
    <location>
        <begin position="181"/>
        <end position="198"/>
    </location>
</feature>
<evidence type="ECO:0000256" key="2">
    <source>
        <dbReference type="ARBA" id="ARBA00022803"/>
    </source>
</evidence>
<dbReference type="PATRIC" id="fig|1121014.3.peg.2172"/>
<gene>
    <name evidence="4" type="ORF">N788_06335</name>
</gene>
<keyword evidence="3" id="KW-1133">Transmembrane helix</keyword>
<reference evidence="4 5" key="2">
    <citation type="journal article" date="2015" name="Stand. Genomic Sci.">
        <title>High quality draft genomic sequence of Arenimonas donghaensis DSM 18148(T).</title>
        <authorList>
            <person name="Chen F."/>
            <person name="Wang H."/>
            <person name="Cao Y."/>
            <person name="Li X."/>
            <person name="Wang G."/>
        </authorList>
    </citation>
    <scope>NUCLEOTIDE SEQUENCE [LARGE SCALE GENOMIC DNA]</scope>
    <source>
        <strain evidence="4 5">HO3-R19</strain>
    </source>
</reference>
<keyword evidence="5" id="KW-1185">Reference proteome</keyword>
<dbReference type="SUPFAM" id="SSF48452">
    <property type="entry name" value="TPR-like"/>
    <property type="match status" value="1"/>
</dbReference>
<feature type="transmembrane region" description="Helical" evidence="3">
    <location>
        <begin position="232"/>
        <end position="251"/>
    </location>
</feature>
<keyword evidence="3" id="KW-0812">Transmembrane</keyword>
<feature type="transmembrane region" description="Helical" evidence="3">
    <location>
        <begin position="152"/>
        <end position="174"/>
    </location>
</feature>
<accession>A0A087MG84</accession>
<feature type="transmembrane region" description="Helical" evidence="3">
    <location>
        <begin position="122"/>
        <end position="140"/>
    </location>
</feature>
<name>A0A087MG84_9GAMM</name>
<feature type="transmembrane region" description="Helical" evidence="3">
    <location>
        <begin position="331"/>
        <end position="354"/>
    </location>
</feature>
<protein>
    <recommendedName>
        <fullName evidence="6">Tetratricopeptide repeat protein</fullName>
    </recommendedName>
</protein>
<dbReference type="Gene3D" id="1.25.40.10">
    <property type="entry name" value="Tetratricopeptide repeat domain"/>
    <property type="match status" value="1"/>
</dbReference>
<keyword evidence="2" id="KW-0802">TPR repeat</keyword>
<feature type="transmembrane region" description="Helical" evidence="3">
    <location>
        <begin position="204"/>
        <end position="220"/>
    </location>
</feature>
<feature type="transmembrane region" description="Helical" evidence="3">
    <location>
        <begin position="386"/>
        <end position="402"/>
    </location>
</feature>
<dbReference type="PANTHER" id="PTHR44227:SF3">
    <property type="entry name" value="PROTEIN O-MANNOSYL-TRANSFERASE TMTC4"/>
    <property type="match status" value="1"/>
</dbReference>
<keyword evidence="3" id="KW-0472">Membrane</keyword>
<dbReference type="EMBL" id="AVCJ01000043">
    <property type="protein sequence ID" value="KFL35887.1"/>
    <property type="molecule type" value="Genomic_DNA"/>
</dbReference>
<feature type="transmembrane region" description="Helical" evidence="3">
    <location>
        <begin position="12"/>
        <end position="34"/>
    </location>
</feature>